<gene>
    <name evidence="4" type="ORF">EV659_102230</name>
</gene>
<proteinExistence type="predicted"/>
<dbReference type="EMBL" id="SLXO01000002">
    <property type="protein sequence ID" value="TCP37822.1"/>
    <property type="molecule type" value="Genomic_DNA"/>
</dbReference>
<comment type="caution">
    <text evidence="1">Lacks conserved residue(s) required for the propagation of feature annotation.</text>
</comment>
<evidence type="ECO:0000259" key="3">
    <source>
        <dbReference type="PROSITE" id="PS50110"/>
    </source>
</evidence>
<dbReference type="Proteomes" id="UP000295399">
    <property type="component" value="Unassembled WGS sequence"/>
</dbReference>
<dbReference type="RefSeq" id="WP_132707479.1">
    <property type="nucleotide sequence ID" value="NZ_JACIGF010000002.1"/>
</dbReference>
<evidence type="ECO:0000256" key="1">
    <source>
        <dbReference type="PROSITE-ProRule" id="PRU00169"/>
    </source>
</evidence>
<protein>
    <recommendedName>
        <fullName evidence="3">Response regulatory domain-containing protein</fullName>
    </recommendedName>
</protein>
<evidence type="ECO:0000256" key="2">
    <source>
        <dbReference type="SAM" id="MobiDB-lite"/>
    </source>
</evidence>
<dbReference type="Gene3D" id="3.40.50.2300">
    <property type="match status" value="1"/>
</dbReference>
<feature type="domain" description="Response regulatory" evidence="3">
    <location>
        <begin position="4"/>
        <end position="128"/>
    </location>
</feature>
<comment type="caution">
    <text evidence="4">The sequence shown here is derived from an EMBL/GenBank/DDBJ whole genome shotgun (WGS) entry which is preliminary data.</text>
</comment>
<dbReference type="InParanoid" id="A0A4R2PPW3"/>
<sequence>MTHRIVLIETQQDVASPLMRALRDQGYTPVDHYYSVDGFLSQDTSPDGADRAPSCIIVAQEVKGLKPLAFADRVRRGKTHLARATPLILTAYLTDISQITAARDHGIDEVCAKPLRPNNLLAKLNQLIANPRPFVISRQYTGPDRRRHNDPAPATGERRGQSDPG</sequence>
<reference evidence="4 5" key="1">
    <citation type="submission" date="2019-03" db="EMBL/GenBank/DDBJ databases">
        <title>Genomic Encyclopedia of Type Strains, Phase IV (KMG-IV): sequencing the most valuable type-strain genomes for metagenomic binning, comparative biology and taxonomic classification.</title>
        <authorList>
            <person name="Goeker M."/>
        </authorList>
    </citation>
    <scope>NUCLEOTIDE SEQUENCE [LARGE SCALE GENOMIC DNA]</scope>
    <source>
        <strain evidence="4 5">DSM 2132</strain>
    </source>
</reference>
<dbReference type="InterPro" id="IPR011006">
    <property type="entry name" value="CheY-like_superfamily"/>
</dbReference>
<feature type="region of interest" description="Disordered" evidence="2">
    <location>
        <begin position="137"/>
        <end position="165"/>
    </location>
</feature>
<dbReference type="SUPFAM" id="SSF52172">
    <property type="entry name" value="CheY-like"/>
    <property type="match status" value="1"/>
</dbReference>
<feature type="compositionally biased region" description="Basic and acidic residues" evidence="2">
    <location>
        <begin position="143"/>
        <end position="165"/>
    </location>
</feature>
<dbReference type="GO" id="GO:0000160">
    <property type="term" value="P:phosphorelay signal transduction system"/>
    <property type="evidence" value="ECO:0007669"/>
    <property type="project" value="InterPro"/>
</dbReference>
<name>A0A4R2PPW3_RHOSA</name>
<keyword evidence="5" id="KW-1185">Reference proteome</keyword>
<dbReference type="PROSITE" id="PS50110">
    <property type="entry name" value="RESPONSE_REGULATORY"/>
    <property type="match status" value="1"/>
</dbReference>
<evidence type="ECO:0000313" key="4">
    <source>
        <dbReference type="EMBL" id="TCP37822.1"/>
    </source>
</evidence>
<dbReference type="InterPro" id="IPR001789">
    <property type="entry name" value="Sig_transdc_resp-reg_receiver"/>
</dbReference>
<organism evidence="4 5">
    <name type="scientific">Rhodothalassium salexigens DSM 2132</name>
    <dbReference type="NCBI Taxonomy" id="1188247"/>
    <lineage>
        <taxon>Bacteria</taxon>
        <taxon>Pseudomonadati</taxon>
        <taxon>Pseudomonadota</taxon>
        <taxon>Alphaproteobacteria</taxon>
        <taxon>Rhodothalassiales</taxon>
        <taxon>Rhodothalassiaceae</taxon>
        <taxon>Rhodothalassium</taxon>
    </lineage>
</organism>
<dbReference type="OrthoDB" id="9786548at2"/>
<dbReference type="AlphaFoldDB" id="A0A4R2PPW3"/>
<accession>A0A4R2PPW3</accession>
<evidence type="ECO:0000313" key="5">
    <source>
        <dbReference type="Proteomes" id="UP000295399"/>
    </source>
</evidence>